<gene>
    <name evidence="2" type="ORF">JEQ17_23915</name>
</gene>
<organism evidence="2 3">
    <name type="scientific">Streptomyces liliifuscus</name>
    <dbReference type="NCBI Taxonomy" id="2797636"/>
    <lineage>
        <taxon>Bacteria</taxon>
        <taxon>Bacillati</taxon>
        <taxon>Actinomycetota</taxon>
        <taxon>Actinomycetes</taxon>
        <taxon>Kitasatosporales</taxon>
        <taxon>Streptomycetaceae</taxon>
        <taxon>Streptomyces</taxon>
    </lineage>
</organism>
<name>A0A7T7KXI7_9ACTN</name>
<reference evidence="2 3" key="1">
    <citation type="submission" date="2020-12" db="EMBL/GenBank/DDBJ databases">
        <title>A novel species.</title>
        <authorList>
            <person name="Li K."/>
        </authorList>
    </citation>
    <scope>NUCLEOTIDE SEQUENCE [LARGE SCALE GENOMIC DNA]</scope>
    <source>
        <strain evidence="2 3">ZYC-3</strain>
    </source>
</reference>
<protein>
    <submittedName>
        <fullName evidence="2">Uncharacterized protein</fullName>
    </submittedName>
</protein>
<dbReference type="EMBL" id="CP066831">
    <property type="protein sequence ID" value="QQM42186.1"/>
    <property type="molecule type" value="Genomic_DNA"/>
</dbReference>
<dbReference type="AlphaFoldDB" id="A0A7T7KXI7"/>
<evidence type="ECO:0000313" key="3">
    <source>
        <dbReference type="Proteomes" id="UP000595636"/>
    </source>
</evidence>
<evidence type="ECO:0000256" key="1">
    <source>
        <dbReference type="SAM" id="MobiDB-lite"/>
    </source>
</evidence>
<proteinExistence type="predicted"/>
<dbReference type="RefSeq" id="WP_160147698.1">
    <property type="nucleotide sequence ID" value="NZ_CP066831.1"/>
</dbReference>
<feature type="region of interest" description="Disordered" evidence="1">
    <location>
        <begin position="1"/>
        <end position="20"/>
    </location>
</feature>
<keyword evidence="3" id="KW-1185">Reference proteome</keyword>
<evidence type="ECO:0000313" key="2">
    <source>
        <dbReference type="EMBL" id="QQM42186.1"/>
    </source>
</evidence>
<dbReference type="Proteomes" id="UP000595636">
    <property type="component" value="Chromosome"/>
</dbReference>
<dbReference type="GeneID" id="300090426"/>
<dbReference type="KEGG" id="slf:JEQ17_23915"/>
<accession>A0A7T7KXI7</accession>
<sequence length="56" mass="6197">MARSAEKQQKPVRKSLTERTHDELEIAGFDEVETPEADIVSLGGASYTKMLGKIYA</sequence>